<comment type="caution">
    <text evidence="6">The sequence shown here is derived from an EMBL/GenBank/DDBJ whole genome shotgun (WGS) entry which is preliminary data.</text>
</comment>
<evidence type="ECO:0000256" key="4">
    <source>
        <dbReference type="PROSITE-ProRule" id="PRU00335"/>
    </source>
</evidence>
<dbReference type="InterPro" id="IPR001647">
    <property type="entry name" value="HTH_TetR"/>
</dbReference>
<evidence type="ECO:0000256" key="1">
    <source>
        <dbReference type="ARBA" id="ARBA00023015"/>
    </source>
</evidence>
<evidence type="ECO:0000256" key="3">
    <source>
        <dbReference type="ARBA" id="ARBA00023163"/>
    </source>
</evidence>
<keyword evidence="2 4" id="KW-0238">DNA-binding</keyword>
<organism evidence="6 7">
    <name type="scientific">Rhodococcoides trifolii</name>
    <dbReference type="NCBI Taxonomy" id="908250"/>
    <lineage>
        <taxon>Bacteria</taxon>
        <taxon>Bacillati</taxon>
        <taxon>Actinomycetota</taxon>
        <taxon>Actinomycetes</taxon>
        <taxon>Mycobacteriales</taxon>
        <taxon>Nocardiaceae</taxon>
        <taxon>Rhodococcoides</taxon>
    </lineage>
</organism>
<accession>A0A917CUU7</accession>
<dbReference type="InterPro" id="IPR009057">
    <property type="entry name" value="Homeodomain-like_sf"/>
</dbReference>
<reference evidence="6" key="2">
    <citation type="submission" date="2020-09" db="EMBL/GenBank/DDBJ databases">
        <authorList>
            <person name="Sun Q."/>
            <person name="Sedlacek I."/>
        </authorList>
    </citation>
    <scope>NUCLEOTIDE SEQUENCE</scope>
    <source>
        <strain evidence="6">CCM 7905</strain>
    </source>
</reference>
<evidence type="ECO:0000259" key="5">
    <source>
        <dbReference type="PROSITE" id="PS50977"/>
    </source>
</evidence>
<evidence type="ECO:0000313" key="7">
    <source>
        <dbReference type="Proteomes" id="UP000654257"/>
    </source>
</evidence>
<proteinExistence type="predicted"/>
<dbReference type="Proteomes" id="UP000654257">
    <property type="component" value="Unassembled WGS sequence"/>
</dbReference>
<sequence>MTTIPEMLNRLPADVRRTQLIEAGLTIAERSGIASVTVRAVAEQAHVSLGVVHYCFENKEALVAAMGEQLVTQLSGAMREALGAETTESAACLTGARGMRELLHRGLTAMWDIIENTADRQLLTYEITTYSLRSRAAGSTVAGNIGLLQYQVMDTEAAQFLARTAAFTSMAWTEPLSSLARAALATIDGLVLRWLVDRDSLAIIAELDDLAARFTTKAVPL</sequence>
<keyword evidence="1" id="KW-0805">Transcription regulation</keyword>
<dbReference type="Pfam" id="PF00440">
    <property type="entry name" value="TetR_N"/>
    <property type="match status" value="1"/>
</dbReference>
<protein>
    <recommendedName>
        <fullName evidence="5">HTH tetR-type domain-containing protein</fullName>
    </recommendedName>
</protein>
<keyword evidence="7" id="KW-1185">Reference proteome</keyword>
<dbReference type="InterPro" id="IPR050109">
    <property type="entry name" value="HTH-type_TetR-like_transc_reg"/>
</dbReference>
<keyword evidence="3" id="KW-0804">Transcription</keyword>
<dbReference type="SUPFAM" id="SSF46689">
    <property type="entry name" value="Homeodomain-like"/>
    <property type="match status" value="1"/>
</dbReference>
<feature type="domain" description="HTH tetR-type" evidence="5">
    <location>
        <begin position="14"/>
        <end position="74"/>
    </location>
</feature>
<dbReference type="GO" id="GO:0000976">
    <property type="term" value="F:transcription cis-regulatory region binding"/>
    <property type="evidence" value="ECO:0007669"/>
    <property type="project" value="TreeGrafter"/>
</dbReference>
<dbReference type="EMBL" id="BMCU01000001">
    <property type="protein sequence ID" value="GGF97780.1"/>
    <property type="molecule type" value="Genomic_DNA"/>
</dbReference>
<evidence type="ECO:0000313" key="6">
    <source>
        <dbReference type="EMBL" id="GGF97780.1"/>
    </source>
</evidence>
<reference evidence="6" key="1">
    <citation type="journal article" date="2014" name="Int. J. Syst. Evol. Microbiol.">
        <title>Complete genome sequence of Corynebacterium casei LMG S-19264T (=DSM 44701T), isolated from a smear-ripened cheese.</title>
        <authorList>
            <consortium name="US DOE Joint Genome Institute (JGI-PGF)"/>
            <person name="Walter F."/>
            <person name="Albersmeier A."/>
            <person name="Kalinowski J."/>
            <person name="Ruckert C."/>
        </authorList>
    </citation>
    <scope>NUCLEOTIDE SEQUENCE</scope>
    <source>
        <strain evidence="6">CCM 7905</strain>
    </source>
</reference>
<dbReference type="AlphaFoldDB" id="A0A917CUU7"/>
<dbReference type="GO" id="GO:0003700">
    <property type="term" value="F:DNA-binding transcription factor activity"/>
    <property type="evidence" value="ECO:0007669"/>
    <property type="project" value="TreeGrafter"/>
</dbReference>
<dbReference type="PROSITE" id="PS50977">
    <property type="entry name" value="HTH_TETR_2"/>
    <property type="match status" value="1"/>
</dbReference>
<gene>
    <name evidence="6" type="ORF">GCM10007304_09630</name>
</gene>
<dbReference type="Gene3D" id="1.10.357.10">
    <property type="entry name" value="Tetracycline Repressor, domain 2"/>
    <property type="match status" value="1"/>
</dbReference>
<evidence type="ECO:0000256" key="2">
    <source>
        <dbReference type="ARBA" id="ARBA00023125"/>
    </source>
</evidence>
<feature type="DNA-binding region" description="H-T-H motif" evidence="4">
    <location>
        <begin position="37"/>
        <end position="56"/>
    </location>
</feature>
<name>A0A917CUU7_9NOCA</name>
<dbReference type="PANTHER" id="PTHR30055:SF234">
    <property type="entry name" value="HTH-TYPE TRANSCRIPTIONAL REGULATOR BETI"/>
    <property type="match status" value="1"/>
</dbReference>
<dbReference type="PANTHER" id="PTHR30055">
    <property type="entry name" value="HTH-TYPE TRANSCRIPTIONAL REGULATOR RUTR"/>
    <property type="match status" value="1"/>
</dbReference>